<dbReference type="SMART" id="SM00320">
    <property type="entry name" value="WD40"/>
    <property type="match status" value="7"/>
</dbReference>
<evidence type="ECO:0000256" key="1">
    <source>
        <dbReference type="ARBA" id="ARBA00004123"/>
    </source>
</evidence>
<dbReference type="PROSITE" id="PS50082">
    <property type="entry name" value="WD_REPEATS_2"/>
    <property type="match status" value="6"/>
</dbReference>
<gene>
    <name evidence="9" type="ORF">KI688_001844</name>
</gene>
<dbReference type="GO" id="GO:0031124">
    <property type="term" value="P:mRNA 3'-end processing"/>
    <property type="evidence" value="ECO:0007669"/>
    <property type="project" value="InterPro"/>
</dbReference>
<feature type="compositionally biased region" description="Low complexity" evidence="8">
    <location>
        <begin position="108"/>
        <end position="121"/>
    </location>
</feature>
<evidence type="ECO:0000256" key="7">
    <source>
        <dbReference type="PROSITE-ProRule" id="PRU00221"/>
    </source>
</evidence>
<evidence type="ECO:0000256" key="3">
    <source>
        <dbReference type="ARBA" id="ARBA00022664"/>
    </source>
</evidence>
<dbReference type="InterPro" id="IPR036322">
    <property type="entry name" value="WD40_repeat_dom_sf"/>
</dbReference>
<evidence type="ECO:0000313" key="9">
    <source>
        <dbReference type="EMBL" id="KAG9065556.1"/>
    </source>
</evidence>
<keyword evidence="3" id="KW-0507">mRNA processing</keyword>
<sequence>MSELSQMRQEDVLPLIVSQLAEYGYAQLAQVVAEQTHTSVTIKPSPRLSEMLFIAQEESVEIEPTDHTKLQQGAASGAMEEEDDDDDDDDDEEMQDATAGAPTGPSEGGDTNTDADTNTKTKGGKRPVMTRLNLDMDPKSSHRTKGPNLKTVYTTTHKESVTCTTFSKDGRYAASGSADTSLKILDVNKMKLVDHDGGNDVHPVIRTLYDHTTPVTDCDFHPNGLVLAASSDTVVKLYDLSKPSVKRSFRYLQDSHPITSVSFHPSGDFLLVGSESETVRIYDVKTLQCFTPKAFTAPPPPPTNRQSGNDDSAASAAAAQHQHQVQQQGPHRGGINHIEYAPTGSVFISASQDGSIKVWDAISGKVVRTIEGAHSGKGREFSGVTSATISKNGRYILSGGMDSSRKLWDLGSGKLIHNFLGATQKMEKQSTVFSYNEDFVFSSDESNNTIVCWDSRSGSLVKRYAGHQGLIRSVAASPVENAVISCGDDNRVRYWCTPAASAAAAAANANTQRHHHQGQGHQQQQQQPQGHHQGHQHQGSYGGGPGSP</sequence>
<feature type="compositionally biased region" description="Acidic residues" evidence="8">
    <location>
        <begin position="79"/>
        <end position="95"/>
    </location>
</feature>
<evidence type="ECO:0000256" key="5">
    <source>
        <dbReference type="ARBA" id="ARBA00023242"/>
    </source>
</evidence>
<evidence type="ECO:0000256" key="8">
    <source>
        <dbReference type="SAM" id="MobiDB-lite"/>
    </source>
</evidence>
<feature type="repeat" description="WD" evidence="7">
    <location>
        <begin position="208"/>
        <end position="248"/>
    </location>
</feature>
<dbReference type="EMBL" id="JAHRHY010000011">
    <property type="protein sequence ID" value="KAG9065556.1"/>
    <property type="molecule type" value="Genomic_DNA"/>
</dbReference>
<dbReference type="PRINTS" id="PR00320">
    <property type="entry name" value="GPROTEINBRPT"/>
</dbReference>
<dbReference type="PROSITE" id="PS50294">
    <property type="entry name" value="WD_REPEATS_REGION"/>
    <property type="match status" value="4"/>
</dbReference>
<comment type="subcellular location">
    <subcellularLocation>
        <location evidence="1">Nucleus</location>
    </subcellularLocation>
</comment>
<feature type="repeat" description="WD" evidence="7">
    <location>
        <begin position="464"/>
        <end position="495"/>
    </location>
</feature>
<dbReference type="OrthoDB" id="538223at2759"/>
<organism evidence="9 10">
    <name type="scientific">Linnemannia hyalina</name>
    <dbReference type="NCBI Taxonomy" id="64524"/>
    <lineage>
        <taxon>Eukaryota</taxon>
        <taxon>Fungi</taxon>
        <taxon>Fungi incertae sedis</taxon>
        <taxon>Mucoromycota</taxon>
        <taxon>Mortierellomycotina</taxon>
        <taxon>Mortierellomycetes</taxon>
        <taxon>Mortierellales</taxon>
        <taxon>Mortierellaceae</taxon>
        <taxon>Linnemannia</taxon>
    </lineage>
</organism>
<evidence type="ECO:0000256" key="6">
    <source>
        <dbReference type="ARBA" id="ARBA00029851"/>
    </source>
</evidence>
<evidence type="ECO:0000313" key="10">
    <source>
        <dbReference type="Proteomes" id="UP000707451"/>
    </source>
</evidence>
<feature type="compositionally biased region" description="Low complexity" evidence="8">
    <location>
        <begin position="312"/>
        <end position="328"/>
    </location>
</feature>
<dbReference type="AlphaFoldDB" id="A0A9P7XR08"/>
<dbReference type="InterPro" id="IPR020472">
    <property type="entry name" value="WD40_PAC1"/>
</dbReference>
<feature type="repeat" description="WD" evidence="7">
    <location>
        <begin position="328"/>
        <end position="369"/>
    </location>
</feature>
<dbReference type="InterPro" id="IPR001680">
    <property type="entry name" value="WD40_rpt"/>
</dbReference>
<feature type="region of interest" description="Disordered" evidence="8">
    <location>
        <begin position="59"/>
        <end position="148"/>
    </location>
</feature>
<dbReference type="Pfam" id="PF00400">
    <property type="entry name" value="WD40"/>
    <property type="match status" value="6"/>
</dbReference>
<reference evidence="9" key="1">
    <citation type="submission" date="2021-06" db="EMBL/GenBank/DDBJ databases">
        <title>Genome Sequence of Mortierella hyaline Strain SCG-10, a Cold-Adapted, Nitrate-Reducing Fungus Isolated from Soil in Minnesota, USA.</title>
        <authorList>
            <person name="Aldossari N."/>
        </authorList>
    </citation>
    <scope>NUCLEOTIDE SEQUENCE</scope>
    <source>
        <strain evidence="9">SCG-10</strain>
    </source>
</reference>
<dbReference type="GO" id="GO:0003723">
    <property type="term" value="F:RNA binding"/>
    <property type="evidence" value="ECO:0007669"/>
    <property type="project" value="TreeGrafter"/>
</dbReference>
<feature type="region of interest" description="Disordered" evidence="8">
    <location>
        <begin position="506"/>
        <end position="548"/>
    </location>
</feature>
<dbReference type="Gene3D" id="1.20.960.50">
    <property type="entry name" value="Cleavage stimulation factor subunit 1, dimerisation domain"/>
    <property type="match status" value="1"/>
</dbReference>
<accession>A0A9P7XR08</accession>
<feature type="repeat" description="WD" evidence="7">
    <location>
        <begin position="384"/>
        <end position="418"/>
    </location>
</feature>
<keyword evidence="4" id="KW-0677">Repeat</keyword>
<dbReference type="InterPro" id="IPR038184">
    <property type="entry name" value="CSTF1_dimer_sf"/>
</dbReference>
<dbReference type="CDD" id="cd00200">
    <property type="entry name" value="WD40"/>
    <property type="match status" value="1"/>
</dbReference>
<dbReference type="PANTHER" id="PTHR44133">
    <property type="entry name" value="CLEAVAGE STIMULATION FACTOR SUBUNIT 1"/>
    <property type="match status" value="1"/>
</dbReference>
<keyword evidence="2 7" id="KW-0853">WD repeat</keyword>
<dbReference type="GO" id="GO:0005848">
    <property type="term" value="C:mRNA cleavage stimulating factor complex"/>
    <property type="evidence" value="ECO:0007669"/>
    <property type="project" value="InterPro"/>
</dbReference>
<dbReference type="Gene3D" id="2.130.10.10">
    <property type="entry name" value="YVTN repeat-like/Quinoprotein amine dehydrogenase"/>
    <property type="match status" value="2"/>
</dbReference>
<feature type="repeat" description="WD" evidence="7">
    <location>
        <begin position="154"/>
        <end position="195"/>
    </location>
</feature>
<dbReference type="SUPFAM" id="SSF50978">
    <property type="entry name" value="WD40 repeat-like"/>
    <property type="match status" value="1"/>
</dbReference>
<feature type="compositionally biased region" description="Low complexity" evidence="8">
    <location>
        <begin position="519"/>
        <end position="539"/>
    </location>
</feature>
<dbReference type="InterPro" id="IPR044633">
    <property type="entry name" value="CstF1-like"/>
</dbReference>
<proteinExistence type="predicted"/>
<evidence type="ECO:0000256" key="4">
    <source>
        <dbReference type="ARBA" id="ARBA00022737"/>
    </source>
</evidence>
<name>A0A9P7XR08_9FUNG</name>
<keyword evidence="5" id="KW-0539">Nucleus</keyword>
<feature type="repeat" description="WD" evidence="7">
    <location>
        <begin position="251"/>
        <end position="286"/>
    </location>
</feature>
<protein>
    <recommendedName>
        <fullName evidence="6">Cleavage stimulation factor 50 kDa subunit</fullName>
    </recommendedName>
</protein>
<feature type="region of interest" description="Disordered" evidence="8">
    <location>
        <begin position="293"/>
        <end position="333"/>
    </location>
</feature>
<keyword evidence="10" id="KW-1185">Reference proteome</keyword>
<dbReference type="InterPro" id="IPR015943">
    <property type="entry name" value="WD40/YVTN_repeat-like_dom_sf"/>
</dbReference>
<evidence type="ECO:0000256" key="2">
    <source>
        <dbReference type="ARBA" id="ARBA00022574"/>
    </source>
</evidence>
<dbReference type="Proteomes" id="UP000707451">
    <property type="component" value="Unassembled WGS sequence"/>
</dbReference>
<dbReference type="PANTHER" id="PTHR44133:SF2">
    <property type="entry name" value="CLEAVAGE STIMULATION FACTOR SUBUNIT 1"/>
    <property type="match status" value="1"/>
</dbReference>
<comment type="caution">
    <text evidence="9">The sequence shown here is derived from an EMBL/GenBank/DDBJ whole genome shotgun (WGS) entry which is preliminary data.</text>
</comment>